<comment type="subcellular location">
    <subcellularLocation>
        <location evidence="1 5">Periplasm</location>
    </subcellularLocation>
</comment>
<evidence type="ECO:0000256" key="4">
    <source>
        <dbReference type="ARBA" id="ARBA00022764"/>
    </source>
</evidence>
<evidence type="ECO:0000256" key="1">
    <source>
        <dbReference type="ARBA" id="ARBA00004418"/>
    </source>
</evidence>
<dbReference type="GO" id="GO:0015846">
    <property type="term" value="P:polyamine transport"/>
    <property type="evidence" value="ECO:0007669"/>
    <property type="project" value="InterPro"/>
</dbReference>
<dbReference type="SUPFAM" id="SSF53850">
    <property type="entry name" value="Periplasmic binding protein-like II"/>
    <property type="match status" value="1"/>
</dbReference>
<dbReference type="GO" id="GO:0019808">
    <property type="term" value="F:polyamine binding"/>
    <property type="evidence" value="ECO:0007669"/>
    <property type="project" value="InterPro"/>
</dbReference>
<dbReference type="OrthoDB" id="9769319at2"/>
<reference evidence="8" key="1">
    <citation type="submission" date="2014-04" db="EMBL/GenBank/DDBJ databases">
        <title>In planta biocontrol of soil-borne Fusarium wilt of banana through a plant endophytic bacterium, Burkholderia cenocepacia 869T2.</title>
        <authorList>
            <person name="Ho Y.-N."/>
            <person name="Chiang H.-M."/>
            <person name="Chao C.-P."/>
            <person name="Su C.-C."/>
            <person name="Hsu H.-F."/>
            <person name="Guo C.-T."/>
            <person name="Hsieh J.-L."/>
            <person name="Huang C.-C."/>
        </authorList>
    </citation>
    <scope>NUCLEOTIDE SEQUENCE [LARGE SCALE GENOMIC DNA]</scope>
    <source>
        <strain evidence="8">869T2</strain>
    </source>
</reference>
<dbReference type="EMBL" id="JJOA01000076">
    <property type="protein sequence ID" value="KEA55013.1"/>
    <property type="molecule type" value="Genomic_DNA"/>
</dbReference>
<comment type="function">
    <text evidence="5">Required for the activity of the bacterial periplasmic transport system of putrescine.</text>
</comment>
<comment type="caution">
    <text evidence="8">The sequence shown here is derived from an EMBL/GenBank/DDBJ whole genome shotgun (WGS) entry which is preliminary data.</text>
</comment>
<name>A0A071M2F5_9BURK</name>
<dbReference type="Gene3D" id="3.40.190.10">
    <property type="entry name" value="Periplasmic binding protein-like II"/>
    <property type="match status" value="2"/>
</dbReference>
<keyword evidence="3 7" id="KW-0732">Signal</keyword>
<evidence type="ECO:0000256" key="7">
    <source>
        <dbReference type="SAM" id="SignalP"/>
    </source>
</evidence>
<proteinExistence type="inferred from homology"/>
<dbReference type="CDD" id="cd13659">
    <property type="entry name" value="PBP2_PotF"/>
    <property type="match status" value="1"/>
</dbReference>
<dbReference type="InterPro" id="IPR001188">
    <property type="entry name" value="Sperm_putr-bd"/>
</dbReference>
<keyword evidence="2 5" id="KW-0813">Transport</keyword>
<dbReference type="PRINTS" id="PR00909">
    <property type="entry name" value="SPERMDNBNDNG"/>
</dbReference>
<evidence type="ECO:0000256" key="6">
    <source>
        <dbReference type="PIRSR" id="PIRSR019574-1"/>
    </source>
</evidence>
<dbReference type="AlphaFoldDB" id="A0A071M2F5"/>
<dbReference type="PIRSF" id="PIRSF019574">
    <property type="entry name" value="Periplasmic_polyamine_BP"/>
    <property type="match status" value="1"/>
</dbReference>
<organism evidence="8">
    <name type="scientific">Burkholderia cenocepacia</name>
    <dbReference type="NCBI Taxonomy" id="95486"/>
    <lineage>
        <taxon>Bacteria</taxon>
        <taxon>Pseudomonadati</taxon>
        <taxon>Pseudomonadota</taxon>
        <taxon>Betaproteobacteria</taxon>
        <taxon>Burkholderiales</taxon>
        <taxon>Burkholderiaceae</taxon>
        <taxon>Burkholderia</taxon>
        <taxon>Burkholderia cepacia complex</taxon>
    </lineage>
</organism>
<evidence type="ECO:0000256" key="2">
    <source>
        <dbReference type="ARBA" id="ARBA00022448"/>
    </source>
</evidence>
<feature type="signal peptide" evidence="7">
    <location>
        <begin position="1"/>
        <end position="30"/>
    </location>
</feature>
<dbReference type="PANTHER" id="PTHR30222:SF12">
    <property type="entry name" value="NORSPERMIDINE SENSOR"/>
    <property type="match status" value="1"/>
</dbReference>
<accession>A0A071M2F5</accession>
<dbReference type="InterPro" id="IPR006059">
    <property type="entry name" value="SBP"/>
</dbReference>
<protein>
    <recommendedName>
        <fullName evidence="5">Putrescine-binding periplasmic protein</fullName>
    </recommendedName>
</protein>
<feature type="chain" id="PRO_5001677308" description="Putrescine-binding periplasmic protein" evidence="7">
    <location>
        <begin position="31"/>
        <end position="372"/>
    </location>
</feature>
<dbReference type="PANTHER" id="PTHR30222">
    <property type="entry name" value="SPERMIDINE/PUTRESCINE-BINDING PERIPLASMIC PROTEIN"/>
    <property type="match status" value="1"/>
</dbReference>
<dbReference type="Pfam" id="PF13416">
    <property type="entry name" value="SBP_bac_8"/>
    <property type="match status" value="1"/>
</dbReference>
<evidence type="ECO:0000256" key="5">
    <source>
        <dbReference type="PIRNR" id="PIRNR019574"/>
    </source>
</evidence>
<evidence type="ECO:0000256" key="3">
    <source>
        <dbReference type="ARBA" id="ARBA00022729"/>
    </source>
</evidence>
<dbReference type="PROSITE" id="PS51257">
    <property type="entry name" value="PROKAR_LIPOPROTEIN"/>
    <property type="match status" value="1"/>
</dbReference>
<feature type="binding site" evidence="6">
    <location>
        <position position="42"/>
    </location>
    <ligand>
        <name>spermidine</name>
        <dbReference type="ChEBI" id="CHEBI:57834"/>
    </ligand>
</feature>
<evidence type="ECO:0000313" key="8">
    <source>
        <dbReference type="EMBL" id="KEA55013.1"/>
    </source>
</evidence>
<gene>
    <name evidence="8" type="ORF">DT99_35460</name>
</gene>
<keyword evidence="4 5" id="KW-0574">Periplasm</keyword>
<comment type="similarity">
    <text evidence="5">Belongs to the bacterial solute-binding protein PotD/PotF family.</text>
</comment>
<dbReference type="GO" id="GO:0042597">
    <property type="term" value="C:periplasmic space"/>
    <property type="evidence" value="ECO:0007669"/>
    <property type="project" value="UniProtKB-SubCell"/>
</dbReference>
<sequence length="372" mass="40939">MIVRVFRLAFPVAIATVACFAPLSVSPARAADAELNVYNWSEYIAKTTIPDFQKQMGVHVRYDVYDSDDTLQSKLLAGSSGYDIVVPTSNYMAKQIQAGVYQKLDKTKLPNLANLDPALMKKIAESDPGNQYGVPWAYGTDGVGYNVQAVRKALGDGAPLDSWALVFDPANVSKLKSCGVSFLDAPDDVFAAALQYLGKDPNSKNPADYHAAFDMLKKVRPYITQFNSSGYNNDLANNDVCVVLGWSGDVSVARREAAAAKRGYEIRYANPKEGGILWFDVMAIPKDAPHPEAALQWINYIQDPKVNADITNEIYYPSANRAARQYVTPAVAHDPNVYLSADVLDRMTLSKPRSADIARLENRLWQQLKTGN</sequence>